<proteinExistence type="predicted"/>
<organism evidence="1 2">
    <name type="scientific">Kribbella amoyensis</name>
    <dbReference type="NCBI Taxonomy" id="996641"/>
    <lineage>
        <taxon>Bacteria</taxon>
        <taxon>Bacillati</taxon>
        <taxon>Actinomycetota</taxon>
        <taxon>Actinomycetes</taxon>
        <taxon>Propionibacteriales</taxon>
        <taxon>Kribbellaceae</taxon>
        <taxon>Kribbella</taxon>
    </lineage>
</organism>
<evidence type="ECO:0000313" key="2">
    <source>
        <dbReference type="Proteomes" id="UP000318380"/>
    </source>
</evidence>
<dbReference type="Proteomes" id="UP000318380">
    <property type="component" value="Unassembled WGS sequence"/>
</dbReference>
<dbReference type="RefSeq" id="WP_145811642.1">
    <property type="nucleotide sequence ID" value="NZ_VIVK01000001.1"/>
</dbReference>
<accession>A0A561BZR2</accession>
<comment type="caution">
    <text evidence="1">The sequence shown here is derived from an EMBL/GenBank/DDBJ whole genome shotgun (WGS) entry which is preliminary data.</text>
</comment>
<dbReference type="EMBL" id="VIVK01000001">
    <property type="protein sequence ID" value="TWD84384.1"/>
    <property type="molecule type" value="Genomic_DNA"/>
</dbReference>
<sequence>MSDYDPTYAIARTGDETLLYLELHPCPDCGTIETPWEHGLVESDGELVISYAGICATCGAERQYLFGLPETESVGPFPNFGGPEPSELIDAGEWMAVADRAAGSVPAGADLAGDQEAAVVLQVARAAVEEVLKFVPAGADAVPDNAFWTDDGQAVRAAEPGRFRLERLLVVRDSYSDTGAN</sequence>
<reference evidence="1 2" key="1">
    <citation type="submission" date="2019-06" db="EMBL/GenBank/DDBJ databases">
        <title>Sequencing the genomes of 1000 actinobacteria strains.</title>
        <authorList>
            <person name="Klenk H.-P."/>
        </authorList>
    </citation>
    <scope>NUCLEOTIDE SEQUENCE [LARGE SCALE GENOMIC DNA]</scope>
    <source>
        <strain evidence="1 2">DSM 24683</strain>
    </source>
</reference>
<protein>
    <submittedName>
        <fullName evidence="1">Uncharacterized protein</fullName>
    </submittedName>
</protein>
<evidence type="ECO:0000313" key="1">
    <source>
        <dbReference type="EMBL" id="TWD84384.1"/>
    </source>
</evidence>
<keyword evidence="2" id="KW-1185">Reference proteome</keyword>
<name>A0A561BZR2_9ACTN</name>
<dbReference type="AlphaFoldDB" id="A0A561BZR2"/>
<dbReference type="OrthoDB" id="4276070at2"/>
<gene>
    <name evidence="1" type="ORF">FB561_5571</name>
</gene>